<evidence type="ECO:0000256" key="2">
    <source>
        <dbReference type="SAM" id="MobiDB-lite"/>
    </source>
</evidence>
<name>A0A516Q0Q7_9ACTN</name>
<dbReference type="InterPro" id="IPR003010">
    <property type="entry name" value="C-N_Hydrolase"/>
</dbReference>
<dbReference type="InterPro" id="IPR050345">
    <property type="entry name" value="Aliph_Amidase/BUP"/>
</dbReference>
<dbReference type="CDD" id="cd07197">
    <property type="entry name" value="nitrilase"/>
    <property type="match status" value="1"/>
</dbReference>
<keyword evidence="1 4" id="KW-0378">Hydrolase</keyword>
<dbReference type="Pfam" id="PF00795">
    <property type="entry name" value="CN_hydrolase"/>
    <property type="match status" value="1"/>
</dbReference>
<organism evidence="4 5">
    <name type="scientific">Microlunatus elymi</name>
    <dbReference type="NCBI Taxonomy" id="2596828"/>
    <lineage>
        <taxon>Bacteria</taxon>
        <taxon>Bacillati</taxon>
        <taxon>Actinomycetota</taxon>
        <taxon>Actinomycetes</taxon>
        <taxon>Propionibacteriales</taxon>
        <taxon>Propionibacteriaceae</taxon>
        <taxon>Microlunatus</taxon>
    </lineage>
</organism>
<feature type="compositionally biased region" description="Basic residues" evidence="2">
    <location>
        <begin position="1"/>
        <end position="15"/>
    </location>
</feature>
<dbReference type="PANTHER" id="PTHR43674:SF14">
    <property type="entry name" value="ALIPHATIC AMIDASE"/>
    <property type="match status" value="1"/>
</dbReference>
<feature type="domain" description="CN hydrolase" evidence="3">
    <location>
        <begin position="53"/>
        <end position="303"/>
    </location>
</feature>
<dbReference type="PANTHER" id="PTHR43674">
    <property type="entry name" value="NITRILASE C965.09-RELATED"/>
    <property type="match status" value="1"/>
</dbReference>
<feature type="compositionally biased region" description="Polar residues" evidence="2">
    <location>
        <begin position="40"/>
        <end position="52"/>
    </location>
</feature>
<dbReference type="InterPro" id="IPR036526">
    <property type="entry name" value="C-N_Hydrolase_sf"/>
</dbReference>
<sequence length="336" mass="37023">MTAGKKFKQRVRARSAKTGESYTAALRHFRRASGDAMSEQYLSEQHPSQSPSLRLAVAQTRQREDPRDPDLLRASGAEVRELITRARNAGARLVQFPEGALCFPHKRVLSSRPDRVGPADWSVVDWDTYAAELDATARLAGRLGIWVALPAAHRLSAGHRPHNSLYVIDDHGRVHTRYDERFGSQTKIDFMYTPGTEPVTFEIDGLRIGCALGIEAVHPKSFTDYEAAGCALIIFSTSGQETPAPHPTPFYRNLAVYAGVNGCWISMASTLAGNTAIFGPGNVTPVRITDHPGPALVVAEVDHRTDSKPWLDRLRSGAYDAKMITDDDRSLQRTSF</sequence>
<gene>
    <name evidence="4" type="ORF">FOE78_14610</name>
</gene>
<dbReference type="SUPFAM" id="SSF56317">
    <property type="entry name" value="Carbon-nitrogen hydrolase"/>
    <property type="match status" value="1"/>
</dbReference>
<dbReference type="AlphaFoldDB" id="A0A516Q0Q7"/>
<keyword evidence="5" id="KW-1185">Reference proteome</keyword>
<evidence type="ECO:0000313" key="5">
    <source>
        <dbReference type="Proteomes" id="UP000319263"/>
    </source>
</evidence>
<dbReference type="EMBL" id="CP041692">
    <property type="protein sequence ID" value="QDP96988.1"/>
    <property type="molecule type" value="Genomic_DNA"/>
</dbReference>
<evidence type="ECO:0000259" key="3">
    <source>
        <dbReference type="PROSITE" id="PS50263"/>
    </source>
</evidence>
<evidence type="ECO:0000256" key="1">
    <source>
        <dbReference type="ARBA" id="ARBA00022801"/>
    </source>
</evidence>
<reference evidence="4 5" key="1">
    <citation type="submission" date="2019-07" db="EMBL/GenBank/DDBJ databases">
        <title>Microlunatus dokdonensis sp. nov. isolated from the rhizospheric soil of the wild plant Elymus tsukushiensis.</title>
        <authorList>
            <person name="Ghim S.-Y."/>
            <person name="Hwang Y.-J."/>
            <person name="Son J.-S."/>
            <person name="Shin J.-H."/>
        </authorList>
    </citation>
    <scope>NUCLEOTIDE SEQUENCE [LARGE SCALE GENOMIC DNA]</scope>
    <source>
        <strain evidence="4 5">KUDC0627</strain>
    </source>
</reference>
<proteinExistence type="predicted"/>
<accession>A0A516Q0Q7</accession>
<dbReference type="PROSITE" id="PS50263">
    <property type="entry name" value="CN_HYDROLASE"/>
    <property type="match status" value="1"/>
</dbReference>
<evidence type="ECO:0000313" key="4">
    <source>
        <dbReference type="EMBL" id="QDP96988.1"/>
    </source>
</evidence>
<dbReference type="OrthoDB" id="9811121at2"/>
<dbReference type="RefSeq" id="WP_143986949.1">
    <property type="nucleotide sequence ID" value="NZ_CP041692.1"/>
</dbReference>
<dbReference type="Gene3D" id="3.60.110.10">
    <property type="entry name" value="Carbon-nitrogen hydrolase"/>
    <property type="match status" value="1"/>
</dbReference>
<feature type="region of interest" description="Disordered" evidence="2">
    <location>
        <begin position="1"/>
        <end position="69"/>
    </location>
</feature>
<dbReference type="GO" id="GO:0016811">
    <property type="term" value="F:hydrolase activity, acting on carbon-nitrogen (but not peptide) bonds, in linear amides"/>
    <property type="evidence" value="ECO:0007669"/>
    <property type="project" value="TreeGrafter"/>
</dbReference>
<dbReference type="KEGG" id="mik:FOE78_14610"/>
<dbReference type="Proteomes" id="UP000319263">
    <property type="component" value="Chromosome"/>
</dbReference>
<protein>
    <submittedName>
        <fullName evidence="4">Carbon-nitrogen hydrolase family protein</fullName>
    </submittedName>
</protein>